<protein>
    <submittedName>
        <fullName evidence="2">DinB family protein</fullName>
    </submittedName>
</protein>
<dbReference type="InterPro" id="IPR024775">
    <property type="entry name" value="DinB-like"/>
</dbReference>
<organism evidence="2 3">
    <name type="scientific">Psychrobacillus mangrovi</name>
    <dbReference type="NCBI Taxonomy" id="3117745"/>
    <lineage>
        <taxon>Bacteria</taxon>
        <taxon>Bacillati</taxon>
        <taxon>Bacillota</taxon>
        <taxon>Bacilli</taxon>
        <taxon>Bacillales</taxon>
        <taxon>Bacillaceae</taxon>
        <taxon>Psychrobacillus</taxon>
    </lineage>
</organism>
<dbReference type="InterPro" id="IPR034660">
    <property type="entry name" value="DinB/YfiT-like"/>
</dbReference>
<dbReference type="SUPFAM" id="SSF109854">
    <property type="entry name" value="DinB/YfiT-like putative metalloenzymes"/>
    <property type="match status" value="1"/>
</dbReference>
<reference evidence="2 3" key="1">
    <citation type="submission" date="2024-01" db="EMBL/GenBank/DDBJ databases">
        <title>Seven novel Bacillus-like species.</title>
        <authorList>
            <person name="Liu G."/>
        </authorList>
    </citation>
    <scope>NUCLEOTIDE SEQUENCE [LARGE SCALE GENOMIC DNA]</scope>
    <source>
        <strain evidence="2 3">FJAT-51614</strain>
    </source>
</reference>
<accession>A0ABU8F916</accession>
<gene>
    <name evidence="2" type="ORF">WAX74_17905</name>
</gene>
<comment type="caution">
    <text evidence="2">The sequence shown here is derived from an EMBL/GenBank/DDBJ whole genome shotgun (WGS) entry which is preliminary data.</text>
</comment>
<feature type="domain" description="DinB-like" evidence="1">
    <location>
        <begin position="17"/>
        <end position="146"/>
    </location>
</feature>
<evidence type="ECO:0000313" key="2">
    <source>
        <dbReference type="EMBL" id="MEI4771502.1"/>
    </source>
</evidence>
<dbReference type="Gene3D" id="1.20.120.450">
    <property type="entry name" value="dinb family like domain"/>
    <property type="match status" value="1"/>
</dbReference>
<keyword evidence="3" id="KW-1185">Reference proteome</keyword>
<name>A0ABU8F916_9BACI</name>
<dbReference type="Pfam" id="PF12867">
    <property type="entry name" value="DinB_2"/>
    <property type="match status" value="1"/>
</dbReference>
<sequence length="147" mass="17471">MSKEEILKAHIEYVNWLDELTNLNEMKGNTPYKEGKWSPNEIVMHLAEWDRFTLEERIPFMKEGAILETFPNFEVFNAKAAARANEQTFAETLAYAKQQRQAIMEQLQQIDEVEWDKIFNIGEHEVTIRNYFVDFIEHDLHHKNQIA</sequence>
<dbReference type="RefSeq" id="WP_336499053.1">
    <property type="nucleotide sequence ID" value="NZ_JBAWSY010000021.1"/>
</dbReference>
<dbReference type="Proteomes" id="UP001364890">
    <property type="component" value="Unassembled WGS sequence"/>
</dbReference>
<evidence type="ECO:0000259" key="1">
    <source>
        <dbReference type="Pfam" id="PF12867"/>
    </source>
</evidence>
<dbReference type="EMBL" id="JBAWSY010000021">
    <property type="protein sequence ID" value="MEI4771502.1"/>
    <property type="molecule type" value="Genomic_DNA"/>
</dbReference>
<proteinExistence type="predicted"/>
<evidence type="ECO:0000313" key="3">
    <source>
        <dbReference type="Proteomes" id="UP001364890"/>
    </source>
</evidence>